<gene>
    <name evidence="6" type="ORF">D5281_11325</name>
</gene>
<dbReference type="PANTHER" id="PTHR32332">
    <property type="entry name" value="2-NITROPROPANE DIOXYGENASE"/>
    <property type="match status" value="1"/>
</dbReference>
<keyword evidence="7" id="KW-1185">Reference proteome</keyword>
<dbReference type="GO" id="GO:0018580">
    <property type="term" value="F:nitronate monooxygenase activity"/>
    <property type="evidence" value="ECO:0007669"/>
    <property type="project" value="InterPro"/>
</dbReference>
<dbReference type="PANTHER" id="PTHR32332:SF18">
    <property type="entry name" value="2-NITROPROPANE DIOXYGENASE"/>
    <property type="match status" value="1"/>
</dbReference>
<evidence type="ECO:0000256" key="3">
    <source>
        <dbReference type="ARBA" id="ARBA00022630"/>
    </source>
</evidence>
<dbReference type="EMBL" id="QZDT01000016">
    <property type="protein sequence ID" value="NBJ93170.1"/>
    <property type="molecule type" value="Genomic_DNA"/>
</dbReference>
<dbReference type="CDD" id="cd04730">
    <property type="entry name" value="NPD_like"/>
    <property type="match status" value="1"/>
</dbReference>
<evidence type="ECO:0000256" key="5">
    <source>
        <dbReference type="ARBA" id="ARBA00023002"/>
    </source>
</evidence>
<dbReference type="RefSeq" id="WP_160560256.1">
    <property type="nucleotide sequence ID" value="NZ_QZDT01000016.1"/>
</dbReference>
<evidence type="ECO:0000256" key="4">
    <source>
        <dbReference type="ARBA" id="ARBA00022643"/>
    </source>
</evidence>
<keyword evidence="3" id="KW-0285">Flavoprotein</keyword>
<evidence type="ECO:0000256" key="2">
    <source>
        <dbReference type="ARBA" id="ARBA00013457"/>
    </source>
</evidence>
<proteinExistence type="predicted"/>
<keyword evidence="4" id="KW-0288">FMN</keyword>
<reference evidence="6" key="1">
    <citation type="submission" date="2018-09" db="EMBL/GenBank/DDBJ databases">
        <title>Murine metabolic-syndrome-specific gut microbial biobank.</title>
        <authorList>
            <person name="Liu C."/>
        </authorList>
    </citation>
    <scope>NUCLEOTIDE SEQUENCE</scope>
    <source>
        <strain evidence="6">D42-62</strain>
    </source>
</reference>
<dbReference type="Pfam" id="PF03060">
    <property type="entry name" value="NMO"/>
    <property type="match status" value="1"/>
</dbReference>
<dbReference type="Proteomes" id="UP001154420">
    <property type="component" value="Unassembled WGS sequence"/>
</dbReference>
<evidence type="ECO:0000256" key="1">
    <source>
        <dbReference type="ARBA" id="ARBA00003535"/>
    </source>
</evidence>
<organism evidence="6 7">
    <name type="scientific">Parablautia muri</name>
    <dbReference type="NCBI Taxonomy" id="2320879"/>
    <lineage>
        <taxon>Bacteria</taxon>
        <taxon>Bacillati</taxon>
        <taxon>Bacillota</taxon>
        <taxon>Clostridia</taxon>
        <taxon>Lachnospirales</taxon>
        <taxon>Lachnospiraceae</taxon>
        <taxon>Parablautia</taxon>
    </lineage>
</organism>
<comment type="function">
    <text evidence="1">Nitronate monooxygenase that uses molecular oxygen to catalyze the oxidative denitrification of alkyl nitronates. Acts on propionate 3-nitronate (P3N), the presumed physiological substrate. Probably functions in the detoxification of P3N, a metabolic poison produced by plants and fungi as a defense mechanism.</text>
</comment>
<dbReference type="Gene3D" id="3.20.20.70">
    <property type="entry name" value="Aldolase class I"/>
    <property type="match status" value="1"/>
</dbReference>
<dbReference type="OrthoDB" id="9778912at2"/>
<evidence type="ECO:0000313" key="6">
    <source>
        <dbReference type="EMBL" id="NBJ93170.1"/>
    </source>
</evidence>
<sequence length="353" mass="36989">MEPLVIGNKSARLPIIQGGMGVGVSLSHLAGAVAASGGIGIISAAQIGFDEPDFYTNCSASNIRALKKHISLAKEHSHGKGGLIGVNIMTATSEYKNHVLAACQAGADLIISGAGLPADLPGLVKGYEQETKIAPIISTAKAARVILKLWEKKFQRTADLVVIEGPLAGGHLGFPQTELNTLTPDAYEKEIGEIMTVVKSYEEKLGCQIPVVIAGGIFDKKDIDHALSLGAKGVQIATRFVVTEECDAAPSFKEAYLRASSSDIEIIKSPVGMPGRAIHNAFLEEVSSGSCTVTHCLGCLSACNPAQTPYCITQALIRAVKGDVEHGLVFCGSNVSRLHQMTTVSALMAELTA</sequence>
<keyword evidence="5" id="KW-0560">Oxidoreductase</keyword>
<comment type="caution">
    <text evidence="6">The sequence shown here is derived from an EMBL/GenBank/DDBJ whole genome shotgun (WGS) entry which is preliminary data.</text>
</comment>
<accession>A0A9X5BG18</accession>
<dbReference type="InterPro" id="IPR004136">
    <property type="entry name" value="NMO"/>
</dbReference>
<name>A0A9X5BG18_9FIRM</name>
<protein>
    <recommendedName>
        <fullName evidence="2">Probable nitronate monooxygenase</fullName>
    </recommendedName>
</protein>
<dbReference type="SUPFAM" id="SSF51412">
    <property type="entry name" value="Inosine monophosphate dehydrogenase (IMPDH)"/>
    <property type="match status" value="1"/>
</dbReference>
<dbReference type="AlphaFoldDB" id="A0A9X5BG18"/>
<evidence type="ECO:0000313" key="7">
    <source>
        <dbReference type="Proteomes" id="UP001154420"/>
    </source>
</evidence>
<dbReference type="InterPro" id="IPR013785">
    <property type="entry name" value="Aldolase_TIM"/>
</dbReference>
<keyword evidence="6" id="KW-0503">Monooxygenase</keyword>